<keyword evidence="3" id="KW-1185">Reference proteome</keyword>
<feature type="transmembrane region" description="Helical" evidence="1">
    <location>
        <begin position="201"/>
        <end position="222"/>
    </location>
</feature>
<keyword evidence="1" id="KW-0812">Transmembrane</keyword>
<keyword evidence="1" id="KW-1133">Transmembrane helix</keyword>
<dbReference type="AlphaFoldDB" id="A0A1E5UDD5"/>
<evidence type="ECO:0000256" key="1">
    <source>
        <dbReference type="SAM" id="Phobius"/>
    </source>
</evidence>
<gene>
    <name evidence="2" type="ORF">BHF72_0240</name>
</gene>
<comment type="caution">
    <text evidence="2">The sequence shown here is derived from an EMBL/GenBank/DDBJ whole genome shotgun (WGS) entry which is preliminary data.</text>
</comment>
<protein>
    <submittedName>
        <fullName evidence="2">Uncharacterized protein</fullName>
    </submittedName>
</protein>
<accession>A0A1E5UDD5</accession>
<feature type="transmembrane region" description="Helical" evidence="1">
    <location>
        <begin position="117"/>
        <end position="137"/>
    </location>
</feature>
<organism evidence="2 3">
    <name type="scientific">Cloacibacterium normanense</name>
    <dbReference type="NCBI Taxonomy" id="237258"/>
    <lineage>
        <taxon>Bacteria</taxon>
        <taxon>Pseudomonadati</taxon>
        <taxon>Bacteroidota</taxon>
        <taxon>Flavobacteriia</taxon>
        <taxon>Flavobacteriales</taxon>
        <taxon>Weeksellaceae</taxon>
    </lineage>
</organism>
<feature type="transmembrane region" description="Helical" evidence="1">
    <location>
        <begin position="158"/>
        <end position="175"/>
    </location>
</feature>
<dbReference type="KEGG" id="cnr:EB819_01105"/>
<keyword evidence="1" id="KW-0472">Membrane</keyword>
<dbReference type="RefSeq" id="WP_069799542.1">
    <property type="nucleotide sequence ID" value="NZ_CP034157.1"/>
</dbReference>
<dbReference type="EMBL" id="MKGI01000075">
    <property type="protein sequence ID" value="OEL10695.1"/>
    <property type="molecule type" value="Genomic_DNA"/>
</dbReference>
<dbReference type="STRING" id="237258.SAMN04489756_11253"/>
<dbReference type="OrthoDB" id="1246786at2"/>
<feature type="transmembrane region" description="Helical" evidence="1">
    <location>
        <begin position="89"/>
        <end position="111"/>
    </location>
</feature>
<reference evidence="2 3" key="1">
    <citation type="submission" date="2016-09" db="EMBL/GenBank/DDBJ databases">
        <authorList>
            <person name="Capua I."/>
            <person name="De Benedictis P."/>
            <person name="Joannis T."/>
            <person name="Lombin L.H."/>
            <person name="Cattoli G."/>
        </authorList>
    </citation>
    <scope>NUCLEOTIDE SEQUENCE [LARGE SCALE GENOMIC DNA]</scope>
    <source>
        <strain evidence="2 3">NRS-1</strain>
    </source>
</reference>
<evidence type="ECO:0000313" key="3">
    <source>
        <dbReference type="Proteomes" id="UP000095601"/>
    </source>
</evidence>
<name>A0A1E5UDD5_9FLAO</name>
<proteinExistence type="predicted"/>
<dbReference type="Proteomes" id="UP000095601">
    <property type="component" value="Unassembled WGS sequence"/>
</dbReference>
<evidence type="ECO:0000313" key="2">
    <source>
        <dbReference type="EMBL" id="OEL10695.1"/>
    </source>
</evidence>
<sequence length="239" mass="28965">MITKEQKQKIIYDLLAKNLPLDLLVEIKDHMEEQLEHKIDFENKSFEVAYEEVKKSWEKDLRMVYAFRLPRKKITILHKKINHKTEKEILLKSLKYFLPFLAITLLLSLYSKELTQNIFLVVYSIIGTSGIVTAFYFNNILKTSGQSEKRNISIYQRGSFLFYFGGLYVFIFNLVDFYERFDRFYRAISDIYFLDFKNFEFFPIFSTYIFVFLWLFGLFYFLNYRKTIKELQQKINLKL</sequence>